<evidence type="ECO:0000313" key="9">
    <source>
        <dbReference type="EMBL" id="CAB4860682.1"/>
    </source>
</evidence>
<dbReference type="PROSITE" id="PS51935">
    <property type="entry name" value="NLPC_P60"/>
    <property type="match status" value="1"/>
</dbReference>
<dbReference type="PANTHER" id="PTHR47359:SF3">
    <property type="entry name" value="NLP_P60 DOMAIN-CONTAINING PROTEIN-RELATED"/>
    <property type="match status" value="1"/>
</dbReference>
<name>A0A6J7CQ36_9ZZZZ</name>
<proteinExistence type="inferred from homology"/>
<evidence type="ECO:0000313" key="10">
    <source>
        <dbReference type="EMBL" id="CAB4980014.1"/>
    </source>
</evidence>
<protein>
    <submittedName>
        <fullName evidence="9">Unannotated protein</fullName>
    </submittedName>
</protein>
<dbReference type="InterPro" id="IPR051794">
    <property type="entry name" value="PG_Endopeptidase_C40"/>
</dbReference>
<evidence type="ECO:0000256" key="1">
    <source>
        <dbReference type="ARBA" id="ARBA00007074"/>
    </source>
</evidence>
<feature type="region of interest" description="Disordered" evidence="6">
    <location>
        <begin position="202"/>
        <end position="227"/>
    </location>
</feature>
<sequence length="349" mass="36240">MSLRKSITPFIATLLSASIGFAGVAGSAPVDSKRRQAAALEASIAANGARTNILSERLNGARLRVAEAQAGIAEAQRRTDEAQAQTTRITGLLSSRASTIYKGATTGTPLRATNVKKINELGIRSKYAAAAAEHDGALLETLQRAREELAVQRAELERQKAAAAAQRDAVASAQAQVTAANAEQRRLLSQVKGDIARLVSQEQARRAATVRNTSSNPGRGRTGNPERFPNIPAPSAGAATAIAFARAQLGKPYRYATSGPNTFDCSGLTMAAWGAAGVRLAHFSGAQYRSLPHIPLSALQPGDLVFRGSNGSAHVAIYIGGGLIITAPQTGDVVKIASMGNVMGAARPG</sequence>
<dbReference type="GO" id="GO:0008234">
    <property type="term" value="F:cysteine-type peptidase activity"/>
    <property type="evidence" value="ECO:0007669"/>
    <property type="project" value="UniProtKB-KW"/>
</dbReference>
<dbReference type="EMBL" id="CAFBLK010000048">
    <property type="protein sequence ID" value="CAB4860682.1"/>
    <property type="molecule type" value="Genomic_DNA"/>
</dbReference>
<feature type="domain" description="NlpC/P60" evidence="7">
    <location>
        <begin position="235"/>
        <end position="349"/>
    </location>
</feature>
<evidence type="ECO:0000259" key="7">
    <source>
        <dbReference type="PROSITE" id="PS51935"/>
    </source>
</evidence>
<dbReference type="InterPro" id="IPR038765">
    <property type="entry name" value="Papain-like_cys_pep_sf"/>
</dbReference>
<evidence type="ECO:0000256" key="6">
    <source>
        <dbReference type="SAM" id="MobiDB-lite"/>
    </source>
</evidence>
<comment type="similarity">
    <text evidence="1">Belongs to the peptidase C40 family.</text>
</comment>
<evidence type="ECO:0000256" key="5">
    <source>
        <dbReference type="SAM" id="Coils"/>
    </source>
</evidence>
<dbReference type="AlphaFoldDB" id="A0A6J7CQ36"/>
<dbReference type="GO" id="GO:0006508">
    <property type="term" value="P:proteolysis"/>
    <property type="evidence" value="ECO:0007669"/>
    <property type="project" value="UniProtKB-KW"/>
</dbReference>
<dbReference type="Pfam" id="PF00877">
    <property type="entry name" value="NLPC_P60"/>
    <property type="match status" value="1"/>
</dbReference>
<evidence type="ECO:0000256" key="2">
    <source>
        <dbReference type="ARBA" id="ARBA00022670"/>
    </source>
</evidence>
<dbReference type="EMBL" id="CAFBPF010000012">
    <property type="protein sequence ID" value="CAB5002005.1"/>
    <property type="molecule type" value="Genomic_DNA"/>
</dbReference>
<dbReference type="Gene3D" id="6.10.250.3150">
    <property type="match status" value="1"/>
</dbReference>
<keyword evidence="5" id="KW-0175">Coiled coil</keyword>
<keyword evidence="2" id="KW-0645">Protease</keyword>
<evidence type="ECO:0000256" key="3">
    <source>
        <dbReference type="ARBA" id="ARBA00022801"/>
    </source>
</evidence>
<keyword evidence="4" id="KW-0788">Thiol protease</keyword>
<dbReference type="InterPro" id="IPR000064">
    <property type="entry name" value="NLP_P60_dom"/>
</dbReference>
<feature type="coiled-coil region" evidence="5">
    <location>
        <begin position="139"/>
        <end position="176"/>
    </location>
</feature>
<reference evidence="9" key="1">
    <citation type="submission" date="2020-05" db="EMBL/GenBank/DDBJ databases">
        <authorList>
            <person name="Chiriac C."/>
            <person name="Salcher M."/>
            <person name="Ghai R."/>
            <person name="Kavagutti S V."/>
        </authorList>
    </citation>
    <scope>NUCLEOTIDE SEQUENCE</scope>
</reference>
<dbReference type="PANTHER" id="PTHR47359">
    <property type="entry name" value="PEPTIDOGLYCAN DL-ENDOPEPTIDASE CWLO"/>
    <property type="match status" value="1"/>
</dbReference>
<evidence type="ECO:0000313" key="8">
    <source>
        <dbReference type="EMBL" id="CAB4790175.1"/>
    </source>
</evidence>
<organism evidence="9">
    <name type="scientific">freshwater metagenome</name>
    <dbReference type="NCBI Taxonomy" id="449393"/>
    <lineage>
        <taxon>unclassified sequences</taxon>
        <taxon>metagenomes</taxon>
        <taxon>ecological metagenomes</taxon>
    </lineage>
</organism>
<keyword evidence="3" id="KW-0378">Hydrolase</keyword>
<dbReference type="EMBL" id="CAFAAH010000029">
    <property type="protein sequence ID" value="CAB4790175.1"/>
    <property type="molecule type" value="Genomic_DNA"/>
</dbReference>
<evidence type="ECO:0000256" key="4">
    <source>
        <dbReference type="ARBA" id="ARBA00022807"/>
    </source>
</evidence>
<feature type="coiled-coil region" evidence="5">
    <location>
        <begin position="58"/>
        <end position="85"/>
    </location>
</feature>
<accession>A0A6J7CQ36</accession>
<dbReference type="SUPFAM" id="SSF54001">
    <property type="entry name" value="Cysteine proteinases"/>
    <property type="match status" value="1"/>
</dbReference>
<dbReference type="Gene3D" id="3.90.1720.10">
    <property type="entry name" value="endopeptidase domain like (from Nostoc punctiforme)"/>
    <property type="match status" value="1"/>
</dbReference>
<dbReference type="EMBL" id="CAFBOR010000025">
    <property type="protein sequence ID" value="CAB4980014.1"/>
    <property type="molecule type" value="Genomic_DNA"/>
</dbReference>
<evidence type="ECO:0000313" key="11">
    <source>
        <dbReference type="EMBL" id="CAB5002005.1"/>
    </source>
</evidence>
<gene>
    <name evidence="8" type="ORF">UFOPK2996_00369</name>
    <name evidence="9" type="ORF">UFOPK3317_00391</name>
    <name evidence="10" type="ORF">UFOPK3974_00303</name>
    <name evidence="11" type="ORF">UFOPK4071_00186</name>
</gene>